<accession>A0A1V9FM87</accession>
<dbReference type="AlphaFoldDB" id="A0A1V9FM87"/>
<name>A0A1V9FM87_9BACT</name>
<organism evidence="3 4">
    <name type="scientific">Niastella vici</name>
    <dbReference type="NCBI Taxonomy" id="1703345"/>
    <lineage>
        <taxon>Bacteria</taxon>
        <taxon>Pseudomonadati</taxon>
        <taxon>Bacteroidota</taxon>
        <taxon>Chitinophagia</taxon>
        <taxon>Chitinophagales</taxon>
        <taxon>Chitinophagaceae</taxon>
        <taxon>Niastella</taxon>
    </lineage>
</organism>
<keyword evidence="1" id="KW-0479">Metal-binding</keyword>
<dbReference type="GO" id="GO:0004462">
    <property type="term" value="F:lactoylglutathione lyase activity"/>
    <property type="evidence" value="ECO:0007669"/>
    <property type="project" value="InterPro"/>
</dbReference>
<keyword evidence="4" id="KW-1185">Reference proteome</keyword>
<dbReference type="EMBL" id="LVYD01000081">
    <property type="protein sequence ID" value="OQP59427.1"/>
    <property type="molecule type" value="Genomic_DNA"/>
</dbReference>
<dbReference type="Gene3D" id="3.10.180.10">
    <property type="entry name" value="2,3-Dihydroxybiphenyl 1,2-Dioxygenase, domain 1"/>
    <property type="match status" value="1"/>
</dbReference>
<reference evidence="3 4" key="1">
    <citation type="submission" date="2016-03" db="EMBL/GenBank/DDBJ databases">
        <title>Niastella vici sp. nov., isolated from farmland soil.</title>
        <authorList>
            <person name="Chen L."/>
            <person name="Wang D."/>
            <person name="Yang S."/>
            <person name="Wang G."/>
        </authorList>
    </citation>
    <scope>NUCLEOTIDE SEQUENCE [LARGE SCALE GENOMIC DNA]</scope>
    <source>
        <strain evidence="3 4">DJ57</strain>
    </source>
</reference>
<evidence type="ECO:0000313" key="4">
    <source>
        <dbReference type="Proteomes" id="UP000192796"/>
    </source>
</evidence>
<comment type="caution">
    <text evidence="3">The sequence shown here is derived from an EMBL/GenBank/DDBJ whole genome shotgun (WGS) entry which is preliminary data.</text>
</comment>
<dbReference type="PROSITE" id="PS00934">
    <property type="entry name" value="GLYOXALASE_I_1"/>
    <property type="match status" value="1"/>
</dbReference>
<dbReference type="PROSITE" id="PS51819">
    <property type="entry name" value="VOC"/>
    <property type="match status" value="1"/>
</dbReference>
<dbReference type="STRING" id="1703345.A3860_37865"/>
<sequence length="126" mass="14655">MNLNLNQITISVKDVEKSIEFYQKLGLNLIVRSLPKYARFECLAGEATFSLHQSNEKINGSTWIYFETATLDDDVKKLTDLGIEFETLPTDQTWLWREARLKDPDGNQLILYYAGKNRKDPPWKVK</sequence>
<evidence type="ECO:0000313" key="3">
    <source>
        <dbReference type="EMBL" id="OQP59427.1"/>
    </source>
</evidence>
<dbReference type="Pfam" id="PF00903">
    <property type="entry name" value="Glyoxalase"/>
    <property type="match status" value="1"/>
</dbReference>
<dbReference type="InterPro" id="IPR029068">
    <property type="entry name" value="Glyas_Bleomycin-R_OHBP_Dase"/>
</dbReference>
<dbReference type="InterPro" id="IPR018146">
    <property type="entry name" value="Glyoxalase_1_CS"/>
</dbReference>
<dbReference type="OrthoDB" id="9810880at2"/>
<feature type="domain" description="VOC" evidence="2">
    <location>
        <begin position="4"/>
        <end position="114"/>
    </location>
</feature>
<protein>
    <submittedName>
        <fullName evidence="3">Bleomycin resistance protein</fullName>
    </submittedName>
</protein>
<dbReference type="Proteomes" id="UP000192796">
    <property type="component" value="Unassembled WGS sequence"/>
</dbReference>
<evidence type="ECO:0000259" key="2">
    <source>
        <dbReference type="PROSITE" id="PS51819"/>
    </source>
</evidence>
<evidence type="ECO:0000256" key="1">
    <source>
        <dbReference type="ARBA" id="ARBA00022723"/>
    </source>
</evidence>
<dbReference type="InterPro" id="IPR004360">
    <property type="entry name" value="Glyas_Fos-R_dOase_dom"/>
</dbReference>
<dbReference type="CDD" id="cd06587">
    <property type="entry name" value="VOC"/>
    <property type="match status" value="1"/>
</dbReference>
<dbReference type="InterPro" id="IPR037523">
    <property type="entry name" value="VOC_core"/>
</dbReference>
<dbReference type="RefSeq" id="WP_081154787.1">
    <property type="nucleotide sequence ID" value="NZ_LVYD01000081.1"/>
</dbReference>
<proteinExistence type="predicted"/>
<gene>
    <name evidence="3" type="ORF">A3860_37865</name>
</gene>
<dbReference type="SUPFAM" id="SSF54593">
    <property type="entry name" value="Glyoxalase/Bleomycin resistance protein/Dihydroxybiphenyl dioxygenase"/>
    <property type="match status" value="1"/>
</dbReference>
<dbReference type="GO" id="GO:0046872">
    <property type="term" value="F:metal ion binding"/>
    <property type="evidence" value="ECO:0007669"/>
    <property type="project" value="UniProtKB-KW"/>
</dbReference>